<feature type="domain" description="DUF3475" evidence="3">
    <location>
        <begin position="148"/>
        <end position="203"/>
    </location>
</feature>
<feature type="region of interest" description="Disordered" evidence="1">
    <location>
        <begin position="585"/>
        <end position="606"/>
    </location>
</feature>
<feature type="region of interest" description="Disordered" evidence="1">
    <location>
        <begin position="520"/>
        <end position="546"/>
    </location>
</feature>
<evidence type="ECO:0000313" key="5">
    <source>
        <dbReference type="Proteomes" id="UP001237642"/>
    </source>
</evidence>
<evidence type="ECO:0000259" key="3">
    <source>
        <dbReference type="Pfam" id="PF11961"/>
    </source>
</evidence>
<feature type="region of interest" description="Disordered" evidence="1">
    <location>
        <begin position="1"/>
        <end position="55"/>
    </location>
</feature>
<evidence type="ECO:0000313" key="4">
    <source>
        <dbReference type="EMBL" id="KAK1392915.1"/>
    </source>
</evidence>
<dbReference type="InterPro" id="IPR021864">
    <property type="entry name" value="DUF3475"/>
</dbReference>
<dbReference type="EMBL" id="JAUIZM010000003">
    <property type="protein sequence ID" value="KAK1392915.1"/>
    <property type="molecule type" value="Genomic_DNA"/>
</dbReference>
<organism evidence="4 5">
    <name type="scientific">Heracleum sosnowskyi</name>
    <dbReference type="NCBI Taxonomy" id="360622"/>
    <lineage>
        <taxon>Eukaryota</taxon>
        <taxon>Viridiplantae</taxon>
        <taxon>Streptophyta</taxon>
        <taxon>Embryophyta</taxon>
        <taxon>Tracheophyta</taxon>
        <taxon>Spermatophyta</taxon>
        <taxon>Magnoliopsida</taxon>
        <taxon>eudicotyledons</taxon>
        <taxon>Gunneridae</taxon>
        <taxon>Pentapetalae</taxon>
        <taxon>asterids</taxon>
        <taxon>campanulids</taxon>
        <taxon>Apiales</taxon>
        <taxon>Apiaceae</taxon>
        <taxon>Apioideae</taxon>
        <taxon>apioid superclade</taxon>
        <taxon>Tordylieae</taxon>
        <taxon>Tordyliinae</taxon>
        <taxon>Heracleum</taxon>
    </lineage>
</organism>
<comment type="caution">
    <text evidence="4">The sequence shown here is derived from an EMBL/GenBank/DDBJ whole genome shotgun (WGS) entry which is preliminary data.</text>
</comment>
<proteinExistence type="predicted"/>
<dbReference type="AlphaFoldDB" id="A0AAD8IVV5"/>
<feature type="compositionally biased region" description="Polar residues" evidence="1">
    <location>
        <begin position="521"/>
        <end position="530"/>
    </location>
</feature>
<evidence type="ECO:0000259" key="2">
    <source>
        <dbReference type="Pfam" id="PF05003"/>
    </source>
</evidence>
<evidence type="ECO:0000256" key="1">
    <source>
        <dbReference type="SAM" id="MobiDB-lite"/>
    </source>
</evidence>
<reference evidence="4" key="1">
    <citation type="submission" date="2023-02" db="EMBL/GenBank/DDBJ databases">
        <title>Genome of toxic invasive species Heracleum sosnowskyi carries increased number of genes despite the absence of recent whole-genome duplications.</title>
        <authorList>
            <person name="Schelkunov M."/>
            <person name="Shtratnikova V."/>
            <person name="Makarenko M."/>
            <person name="Klepikova A."/>
            <person name="Omelchenko D."/>
            <person name="Novikova G."/>
            <person name="Obukhova E."/>
            <person name="Bogdanov V."/>
            <person name="Penin A."/>
            <person name="Logacheva M."/>
        </authorList>
    </citation>
    <scope>NUCLEOTIDE SEQUENCE</scope>
    <source>
        <strain evidence="4">Hsosn_3</strain>
        <tissue evidence="4">Leaf</tissue>
    </source>
</reference>
<gene>
    <name evidence="4" type="ORF">POM88_011971</name>
</gene>
<dbReference type="GO" id="GO:0045927">
    <property type="term" value="P:positive regulation of growth"/>
    <property type="evidence" value="ECO:0007669"/>
    <property type="project" value="InterPro"/>
</dbReference>
<protein>
    <submittedName>
        <fullName evidence="4">Chaperone protein dnaJ 11, chloroplast</fullName>
    </submittedName>
</protein>
<feature type="compositionally biased region" description="Basic and acidic residues" evidence="1">
    <location>
        <begin position="21"/>
        <end position="39"/>
    </location>
</feature>
<accession>A0AAD8IVV5</accession>
<name>A0AAD8IVV5_9APIA</name>
<dbReference type="InterPro" id="IPR045021">
    <property type="entry name" value="PSI1/2/3"/>
</dbReference>
<feature type="domain" description="DUF668" evidence="2">
    <location>
        <begin position="371"/>
        <end position="456"/>
    </location>
</feature>
<dbReference type="InterPro" id="IPR007700">
    <property type="entry name" value="DUF668"/>
</dbReference>
<dbReference type="Proteomes" id="UP001237642">
    <property type="component" value="Unassembled WGS sequence"/>
</dbReference>
<keyword evidence="5" id="KW-1185">Reference proteome</keyword>
<dbReference type="Pfam" id="PF11961">
    <property type="entry name" value="DUF3475"/>
    <property type="match status" value="1"/>
</dbReference>
<dbReference type="Pfam" id="PF05003">
    <property type="entry name" value="DUF668"/>
    <property type="match status" value="1"/>
</dbReference>
<reference evidence="4" key="2">
    <citation type="submission" date="2023-05" db="EMBL/GenBank/DDBJ databases">
        <authorList>
            <person name="Schelkunov M.I."/>
        </authorList>
    </citation>
    <scope>NUCLEOTIDE SEQUENCE</scope>
    <source>
        <strain evidence="4">Hsosn_3</strain>
        <tissue evidence="4">Leaf</tissue>
    </source>
</reference>
<dbReference type="PANTHER" id="PTHR31730:SF18">
    <property type="entry name" value="PROTEIN PSK SIMULATOR 2"/>
    <property type="match status" value="1"/>
</dbReference>
<dbReference type="PANTHER" id="PTHR31730">
    <property type="entry name" value="OS01G0873900 PROTEIN"/>
    <property type="match status" value="1"/>
</dbReference>
<sequence>MGGLCTGGTIKHHRDVQGNNDYDHSSDNYSKDVSKKTNDDGVEEEENFDGNNGSAFEICDKKRTRHIFDSGELNFNISTQFLNRRSAAARTPPTTKGPHMNSFLGKAGIVGLERAVDVLDTLGSSMTNMHTGSGFAYNLASRGNKVSILAFEVANTIAKGSNLLQSISEENIRILRDEILQSDGVLRLVSTDMTELLRIAAIDQREEFNIFSREVIRFGDLCRDPQWHNLDRYFSKFDSGPGIGKLRREEAEMTMQELLSLAQYTSELYHELHALDRFEQDYQMKVEEVESLHLPRKGEGLLILHSELKHQRKLVKSLKKKSLWSKSLVEVVEKLVDIVTFIHQHILEVFGDNVLGSSSTEEKASSRPDERLGIAGLALHYAHIVTQIDNIASRPTSLPPSMRDGLYSGLPVNVKKTLRSRLQSLDVHEELSIPQMKTQMERTLKWLAPIASDTTKAHQGFGWVGEWANTGIEFGKTTKNSVIRLQTLYHADKGKMDRYILELVICLHRLISLVKYKDSGSKAQPVQSPNDKGLIPHQETHSEVQKNTITLENRSITDNTMKRRKLLGKSKSLEFVMERRKSYKIRASSRSAGNSPRRALERRQSSKSSILDVLDGIDQHIELSSI</sequence>